<reference evidence="2" key="2">
    <citation type="submission" date="2021-04" db="EMBL/GenBank/DDBJ databases">
        <authorList>
            <person name="Gilroy R."/>
        </authorList>
    </citation>
    <scope>NUCLEOTIDE SEQUENCE</scope>
    <source>
        <strain evidence="2">B5-657</strain>
    </source>
</reference>
<evidence type="ECO:0000256" key="1">
    <source>
        <dbReference type="SAM" id="Phobius"/>
    </source>
</evidence>
<accession>A0A9E2KE30</accession>
<keyword evidence="1" id="KW-1133">Transmembrane helix</keyword>
<proteinExistence type="predicted"/>
<evidence type="ECO:0000313" key="2">
    <source>
        <dbReference type="EMBL" id="MBU3804883.1"/>
    </source>
</evidence>
<protein>
    <submittedName>
        <fullName evidence="2">Uncharacterized protein</fullName>
    </submittedName>
</protein>
<dbReference type="AlphaFoldDB" id="A0A9E2KE30"/>
<dbReference type="NCBIfam" id="NF042414">
    <property type="entry name" value="CLC_0170_fam"/>
    <property type="match status" value="1"/>
</dbReference>
<feature type="transmembrane region" description="Helical" evidence="1">
    <location>
        <begin position="18"/>
        <end position="36"/>
    </location>
</feature>
<gene>
    <name evidence="2" type="ORF">H9872_09040</name>
</gene>
<name>A0A9E2KE30_9FIRM</name>
<reference evidence="2" key="1">
    <citation type="journal article" date="2021" name="PeerJ">
        <title>Extensive microbial diversity within the chicken gut microbiome revealed by metagenomics and culture.</title>
        <authorList>
            <person name="Gilroy R."/>
            <person name="Ravi A."/>
            <person name="Getino M."/>
            <person name="Pursley I."/>
            <person name="Horton D.L."/>
            <person name="Alikhan N.F."/>
            <person name="Baker D."/>
            <person name="Gharbi K."/>
            <person name="Hall N."/>
            <person name="Watson M."/>
            <person name="Adriaenssens E.M."/>
            <person name="Foster-Nyarko E."/>
            <person name="Jarju S."/>
            <person name="Secka A."/>
            <person name="Antonio M."/>
            <person name="Oren A."/>
            <person name="Chaudhuri R.R."/>
            <person name="La Ragione R."/>
            <person name="Hildebrand F."/>
            <person name="Pallen M.J."/>
        </authorList>
    </citation>
    <scope>NUCLEOTIDE SEQUENCE</scope>
    <source>
        <strain evidence="2">B5-657</strain>
    </source>
</reference>
<dbReference type="InterPro" id="IPR049971">
    <property type="entry name" value="CLC_0170-like"/>
</dbReference>
<evidence type="ECO:0000313" key="3">
    <source>
        <dbReference type="Proteomes" id="UP000824229"/>
    </source>
</evidence>
<dbReference type="Proteomes" id="UP000824229">
    <property type="component" value="Unassembled WGS sequence"/>
</dbReference>
<keyword evidence="1" id="KW-0472">Membrane</keyword>
<sequence length="75" mass="8802">MNYQNGNWGEKMIWLKEYFSIYIDLIMLAIGAYMAWIQSNNLEREEEFQREGRFSKIVGYIYIVIGICGIIIAAV</sequence>
<comment type="caution">
    <text evidence="2">The sequence shown here is derived from an EMBL/GenBank/DDBJ whole genome shotgun (WGS) entry which is preliminary data.</text>
</comment>
<dbReference type="EMBL" id="JAHLFQ010000209">
    <property type="protein sequence ID" value="MBU3804883.1"/>
    <property type="molecule type" value="Genomic_DNA"/>
</dbReference>
<keyword evidence="1" id="KW-0812">Transmembrane</keyword>
<feature type="transmembrane region" description="Helical" evidence="1">
    <location>
        <begin position="57"/>
        <end position="74"/>
    </location>
</feature>
<organism evidence="2 3">
    <name type="scientific">Candidatus Cellulosilyticum pullistercoris</name>
    <dbReference type="NCBI Taxonomy" id="2838521"/>
    <lineage>
        <taxon>Bacteria</taxon>
        <taxon>Bacillati</taxon>
        <taxon>Bacillota</taxon>
        <taxon>Clostridia</taxon>
        <taxon>Lachnospirales</taxon>
        <taxon>Cellulosilyticaceae</taxon>
        <taxon>Cellulosilyticum</taxon>
    </lineage>
</organism>